<dbReference type="InterPro" id="IPR000620">
    <property type="entry name" value="EamA_dom"/>
</dbReference>
<evidence type="ECO:0000256" key="1">
    <source>
        <dbReference type="ARBA" id="ARBA00007362"/>
    </source>
</evidence>
<evidence type="ECO:0000256" key="2">
    <source>
        <dbReference type="SAM" id="Phobius"/>
    </source>
</evidence>
<keyword evidence="5" id="KW-1185">Reference proteome</keyword>
<reference evidence="5" key="1">
    <citation type="journal article" date="2019" name="Int. J. Syst. Evol. Microbiol.">
        <title>The Global Catalogue of Microorganisms (GCM) 10K type strain sequencing project: providing services to taxonomists for standard genome sequencing and annotation.</title>
        <authorList>
            <consortium name="The Broad Institute Genomics Platform"/>
            <consortium name="The Broad Institute Genome Sequencing Center for Infectious Disease"/>
            <person name="Wu L."/>
            <person name="Ma J."/>
        </authorList>
    </citation>
    <scope>NUCLEOTIDE SEQUENCE [LARGE SCALE GENOMIC DNA]</scope>
    <source>
        <strain evidence="5">JCM 17695</strain>
    </source>
</reference>
<dbReference type="Pfam" id="PF00892">
    <property type="entry name" value="EamA"/>
    <property type="match status" value="1"/>
</dbReference>
<protein>
    <submittedName>
        <fullName evidence="4">EamA family transporter</fullName>
    </submittedName>
</protein>
<keyword evidence="2" id="KW-0472">Membrane</keyword>
<sequence>MSPLLRRGSHVLGVEVAVSAAILVLIGVLGWGSISGRSGIGALPTGDAVLGFTLGVACGLAYAGTVIYSKRLSDGGLSPLATLSMRYFLIIAVTWVLTAFSGSPGIVEALLPGLALALFGVALQSYLGQAGIGYVEPITASLLDTLSPVCAFLLQFLDGRLEPSTLTLACIVAITALVAVGVLARHRHESAAPVVPLPAPADPEALPRSA</sequence>
<evidence type="ECO:0000313" key="5">
    <source>
        <dbReference type="Proteomes" id="UP001596512"/>
    </source>
</evidence>
<evidence type="ECO:0000313" key="4">
    <source>
        <dbReference type="EMBL" id="MFC7613535.1"/>
    </source>
</evidence>
<evidence type="ECO:0000259" key="3">
    <source>
        <dbReference type="Pfam" id="PF00892"/>
    </source>
</evidence>
<feature type="transmembrane region" description="Helical" evidence="2">
    <location>
        <begin position="80"/>
        <end position="100"/>
    </location>
</feature>
<feature type="transmembrane region" description="Helical" evidence="2">
    <location>
        <begin position="49"/>
        <end position="68"/>
    </location>
</feature>
<proteinExistence type="inferred from homology"/>
<feature type="transmembrane region" description="Helical" evidence="2">
    <location>
        <begin position="166"/>
        <end position="184"/>
    </location>
</feature>
<feature type="domain" description="EamA" evidence="3">
    <location>
        <begin position="51"/>
        <end position="176"/>
    </location>
</feature>
<accession>A0ABW2TII7</accession>
<dbReference type="EMBL" id="JBHTEY010000004">
    <property type="protein sequence ID" value="MFC7613535.1"/>
    <property type="molecule type" value="Genomic_DNA"/>
</dbReference>
<keyword evidence="2" id="KW-0812">Transmembrane</keyword>
<feature type="transmembrane region" description="Helical" evidence="2">
    <location>
        <begin position="12"/>
        <end position="34"/>
    </location>
</feature>
<comment type="similarity">
    <text evidence="1">Belongs to the EamA transporter family.</text>
</comment>
<gene>
    <name evidence="4" type="ORF">ACFQV2_07865</name>
</gene>
<dbReference type="Proteomes" id="UP001596512">
    <property type="component" value="Unassembled WGS sequence"/>
</dbReference>
<name>A0ABW2TII7_9PSEU</name>
<comment type="caution">
    <text evidence="4">The sequence shown here is derived from an EMBL/GenBank/DDBJ whole genome shotgun (WGS) entry which is preliminary data.</text>
</comment>
<keyword evidence="2" id="KW-1133">Transmembrane helix</keyword>
<organism evidence="4 5">
    <name type="scientific">Actinokineospora soli</name>
    <dbReference type="NCBI Taxonomy" id="1048753"/>
    <lineage>
        <taxon>Bacteria</taxon>
        <taxon>Bacillati</taxon>
        <taxon>Actinomycetota</taxon>
        <taxon>Actinomycetes</taxon>
        <taxon>Pseudonocardiales</taxon>
        <taxon>Pseudonocardiaceae</taxon>
        <taxon>Actinokineospora</taxon>
    </lineage>
</organism>